<dbReference type="Proteomes" id="UP001139409">
    <property type="component" value="Unassembled WGS sequence"/>
</dbReference>
<feature type="transmembrane region" description="Helical" evidence="1">
    <location>
        <begin position="6"/>
        <end position="27"/>
    </location>
</feature>
<keyword evidence="3" id="KW-1185">Reference proteome</keyword>
<name>A0A9X1L042_9BACT</name>
<sequence length="149" mass="16891">MIVSALLAYAHYLSILLVISSLVVEAFVFTKEMGLREMKILQRADTLYGIAALLVLLTGFVRVYYYGKGSEYYFGNAVFLTKLSLFIVVGLLSIYPTVAFLRWRKLDKPEEGIKLPDKEYRKIRHFILLEVILVLTLPLLAALMARGIG</sequence>
<reference evidence="2" key="1">
    <citation type="submission" date="2021-09" db="EMBL/GenBank/DDBJ databases">
        <title>Fulvivirga sp. isolated from coastal sediment.</title>
        <authorList>
            <person name="Yu H."/>
        </authorList>
    </citation>
    <scope>NUCLEOTIDE SEQUENCE</scope>
    <source>
        <strain evidence="2">1062</strain>
    </source>
</reference>
<gene>
    <name evidence="2" type="ORF">LDX50_29635</name>
</gene>
<feature type="transmembrane region" description="Helical" evidence="1">
    <location>
        <begin position="47"/>
        <end position="65"/>
    </location>
</feature>
<dbReference type="AlphaFoldDB" id="A0A9X1L042"/>
<evidence type="ECO:0000313" key="2">
    <source>
        <dbReference type="EMBL" id="MCA6079070.1"/>
    </source>
</evidence>
<keyword evidence="1" id="KW-1133">Transmembrane helix</keyword>
<dbReference type="RefSeq" id="WP_225699932.1">
    <property type="nucleotide sequence ID" value="NZ_JAIXNE010000009.1"/>
</dbReference>
<evidence type="ECO:0000256" key="1">
    <source>
        <dbReference type="SAM" id="Phobius"/>
    </source>
</evidence>
<keyword evidence="1" id="KW-0812">Transmembrane</keyword>
<dbReference type="Pfam" id="PF09980">
    <property type="entry name" value="DUF2214"/>
    <property type="match status" value="1"/>
</dbReference>
<protein>
    <submittedName>
        <fullName evidence="2">DUF2214 family protein</fullName>
    </submittedName>
</protein>
<dbReference type="EMBL" id="JAIXNE010000009">
    <property type="protein sequence ID" value="MCA6079070.1"/>
    <property type="molecule type" value="Genomic_DNA"/>
</dbReference>
<dbReference type="InterPro" id="IPR018706">
    <property type="entry name" value="DUF2214_membrane"/>
</dbReference>
<organism evidence="2 3">
    <name type="scientific">Fulvivirga sedimenti</name>
    <dbReference type="NCBI Taxonomy" id="2879465"/>
    <lineage>
        <taxon>Bacteria</taxon>
        <taxon>Pseudomonadati</taxon>
        <taxon>Bacteroidota</taxon>
        <taxon>Cytophagia</taxon>
        <taxon>Cytophagales</taxon>
        <taxon>Fulvivirgaceae</taxon>
        <taxon>Fulvivirga</taxon>
    </lineage>
</organism>
<proteinExistence type="predicted"/>
<accession>A0A9X1L042</accession>
<keyword evidence="1" id="KW-0472">Membrane</keyword>
<feature type="transmembrane region" description="Helical" evidence="1">
    <location>
        <begin position="123"/>
        <end position="145"/>
    </location>
</feature>
<comment type="caution">
    <text evidence="2">The sequence shown here is derived from an EMBL/GenBank/DDBJ whole genome shotgun (WGS) entry which is preliminary data.</text>
</comment>
<evidence type="ECO:0000313" key="3">
    <source>
        <dbReference type="Proteomes" id="UP001139409"/>
    </source>
</evidence>